<protein>
    <submittedName>
        <fullName evidence="1">Uncharacterized protein</fullName>
    </submittedName>
</protein>
<comment type="caution">
    <text evidence="1">The sequence shown here is derived from an EMBL/GenBank/DDBJ whole genome shotgun (WGS) entry which is preliminary data.</text>
</comment>
<evidence type="ECO:0000313" key="1">
    <source>
        <dbReference type="EMBL" id="MYM96252.1"/>
    </source>
</evidence>
<proteinExistence type="predicted"/>
<dbReference type="AlphaFoldDB" id="A0A845GSB2"/>
<sequence>MTALTLSRLAADQADRELVKRPSVAIEGEASPVIIQELKYAAQLLMRADAAIAKEFAVLRAGGVDIAWIITQALSAQLVTYAVDLQLLAVQCEERAA</sequence>
<accession>A0A845GSB2</accession>
<dbReference type="RefSeq" id="WP_161085275.1">
    <property type="nucleotide sequence ID" value="NZ_WWCX01000041.1"/>
</dbReference>
<dbReference type="Proteomes" id="UP000447355">
    <property type="component" value="Unassembled WGS sequence"/>
</dbReference>
<name>A0A845GSB2_9BURK</name>
<gene>
    <name evidence="1" type="ORF">GTP90_20510</name>
</gene>
<evidence type="ECO:0000313" key="2">
    <source>
        <dbReference type="Proteomes" id="UP000447355"/>
    </source>
</evidence>
<organism evidence="1 2">
    <name type="scientific">Duganella vulcania</name>
    <dbReference type="NCBI Taxonomy" id="2692166"/>
    <lineage>
        <taxon>Bacteria</taxon>
        <taxon>Pseudomonadati</taxon>
        <taxon>Pseudomonadota</taxon>
        <taxon>Betaproteobacteria</taxon>
        <taxon>Burkholderiales</taxon>
        <taxon>Oxalobacteraceae</taxon>
        <taxon>Telluria group</taxon>
        <taxon>Duganella</taxon>
    </lineage>
</organism>
<reference evidence="1" key="1">
    <citation type="submission" date="2019-12" db="EMBL/GenBank/DDBJ databases">
        <title>Novel species isolated from a subtropical stream in China.</title>
        <authorList>
            <person name="Lu H."/>
        </authorList>
    </citation>
    <scope>NUCLEOTIDE SEQUENCE [LARGE SCALE GENOMIC DNA]</scope>
    <source>
        <strain evidence="1">FT81W</strain>
    </source>
</reference>
<dbReference type="EMBL" id="WWCX01000041">
    <property type="protein sequence ID" value="MYM96252.1"/>
    <property type="molecule type" value="Genomic_DNA"/>
</dbReference>